<keyword evidence="2" id="KW-0812">Transmembrane</keyword>
<reference evidence="3 4" key="2">
    <citation type="submission" date="2019-09" db="EMBL/GenBank/DDBJ databases">
        <authorList>
            <person name="Jin C."/>
        </authorList>
    </citation>
    <scope>NUCLEOTIDE SEQUENCE [LARGE SCALE GENOMIC DNA]</scope>
    <source>
        <strain evidence="3 4">BN130099</strain>
    </source>
</reference>
<evidence type="ECO:0000256" key="2">
    <source>
        <dbReference type="SAM" id="Phobius"/>
    </source>
</evidence>
<proteinExistence type="predicted"/>
<dbReference type="EMBL" id="VUJV01000003">
    <property type="protein sequence ID" value="KAA1418700.1"/>
    <property type="molecule type" value="Genomic_DNA"/>
</dbReference>
<keyword evidence="4" id="KW-1185">Reference proteome</keyword>
<name>A0A5B1LFY8_9ACTN</name>
<feature type="compositionally biased region" description="Pro residues" evidence="1">
    <location>
        <begin position="135"/>
        <end position="169"/>
    </location>
</feature>
<keyword evidence="2" id="KW-1133">Transmembrane helix</keyword>
<organism evidence="3 4">
    <name type="scientific">Nocardioides humilatus</name>
    <dbReference type="NCBI Taxonomy" id="2607660"/>
    <lineage>
        <taxon>Bacteria</taxon>
        <taxon>Bacillati</taxon>
        <taxon>Actinomycetota</taxon>
        <taxon>Actinomycetes</taxon>
        <taxon>Propionibacteriales</taxon>
        <taxon>Nocardioidaceae</taxon>
        <taxon>Nocardioides</taxon>
    </lineage>
</organism>
<protein>
    <submittedName>
        <fullName evidence="3">Uncharacterized protein</fullName>
    </submittedName>
</protein>
<feature type="transmembrane region" description="Helical" evidence="2">
    <location>
        <begin position="223"/>
        <end position="247"/>
    </location>
</feature>
<feature type="region of interest" description="Disordered" evidence="1">
    <location>
        <begin position="248"/>
        <end position="278"/>
    </location>
</feature>
<dbReference type="AlphaFoldDB" id="A0A5B1LFY8"/>
<dbReference type="Proteomes" id="UP000325003">
    <property type="component" value="Unassembled WGS sequence"/>
</dbReference>
<feature type="compositionally biased region" description="Low complexity" evidence="1">
    <location>
        <begin position="170"/>
        <end position="180"/>
    </location>
</feature>
<keyword evidence="2" id="KW-0472">Membrane</keyword>
<evidence type="ECO:0000313" key="4">
    <source>
        <dbReference type="Proteomes" id="UP000325003"/>
    </source>
</evidence>
<evidence type="ECO:0000313" key="3">
    <source>
        <dbReference type="EMBL" id="KAA1418700.1"/>
    </source>
</evidence>
<dbReference type="RefSeq" id="WP_149728040.1">
    <property type="nucleotide sequence ID" value="NZ_VUJV01000003.1"/>
</dbReference>
<sequence length="553" mass="58161">MELHESLYALGQSQGRELFNDADSFRGALDDYLDEDSATTGDINLLVDAVRLGAFQAMTTMLDSGADSDRAVSEAGARLARDRGSADVGGAMWALAVLGYAIGKVNDQQVRRYRTQHASSPAPPPAGPATMLPPTGLPSPGQPPMTSPGAPPPMSPPGPSAPAPAPTAPVWPSSGSSAPSYSPPPSAGAPSPVGAGSYGAPPPAATQTFSPYGQPPPAKKRKLWPIVVGVVAGVVLVGGGVVTVVALSGDDKKDPDDPKKSDSSATSDPTSEGPDVSFDALNTRYASLATMVTSGLDSCAAGTPQSGQTEKIECTFPQGTMVLTTYASDAELTAARRRHLNTAEGTIVSDVDSGAYYRFDPTTADPESTAAALVYWDSAAGKQSAEVTGSTGVSADQLDQTFEAVSATVTPPDGPTDLAVKDFNTLFGIVNCRRIPTETGGETEESECRRSGRRTWVGRFDKGADLRRYRTNAKTLTNQDGRLVVDYWYNDDNSNGQQDDDEPEQGKIYGYVEEQDSGSSFGVLYIDDFDCGCYLQMYDKGQGDPEKLYKLIF</sequence>
<comment type="caution">
    <text evidence="3">The sequence shown here is derived from an EMBL/GenBank/DDBJ whole genome shotgun (WGS) entry which is preliminary data.</text>
</comment>
<feature type="compositionally biased region" description="Basic and acidic residues" evidence="1">
    <location>
        <begin position="249"/>
        <end position="262"/>
    </location>
</feature>
<feature type="compositionally biased region" description="Low complexity" evidence="1">
    <location>
        <begin position="188"/>
        <end position="199"/>
    </location>
</feature>
<evidence type="ECO:0000256" key="1">
    <source>
        <dbReference type="SAM" id="MobiDB-lite"/>
    </source>
</evidence>
<reference evidence="3 4" key="1">
    <citation type="submission" date="2019-09" db="EMBL/GenBank/DDBJ databases">
        <title>Nocardioides panacisoli sp. nov., isolated from the soil of a ginseng field.</title>
        <authorList>
            <person name="Cho C."/>
        </authorList>
    </citation>
    <scope>NUCLEOTIDE SEQUENCE [LARGE SCALE GENOMIC DNA]</scope>
    <source>
        <strain evidence="3 4">BN130099</strain>
    </source>
</reference>
<accession>A0A5B1LFY8</accession>
<feature type="region of interest" description="Disordered" evidence="1">
    <location>
        <begin position="113"/>
        <end position="218"/>
    </location>
</feature>
<gene>
    <name evidence="3" type="ORF">F0U44_09390</name>
</gene>